<dbReference type="SMART" id="SM00421">
    <property type="entry name" value="HTH_LUXR"/>
    <property type="match status" value="1"/>
</dbReference>
<dbReference type="InterPro" id="IPR058245">
    <property type="entry name" value="NreC/VraR/RcsB-like_REC"/>
</dbReference>
<dbReference type="InterPro" id="IPR001789">
    <property type="entry name" value="Sig_transdc_resp-reg_receiver"/>
</dbReference>
<dbReference type="SUPFAM" id="SSF46894">
    <property type="entry name" value="C-terminal effector domain of the bipartite response regulators"/>
    <property type="match status" value="1"/>
</dbReference>
<protein>
    <submittedName>
        <fullName evidence="6">Response regulator transcription factor</fullName>
    </submittedName>
</protein>
<dbReference type="InterPro" id="IPR036388">
    <property type="entry name" value="WH-like_DNA-bd_sf"/>
</dbReference>
<evidence type="ECO:0000313" key="7">
    <source>
        <dbReference type="Proteomes" id="UP000294850"/>
    </source>
</evidence>
<dbReference type="InterPro" id="IPR000792">
    <property type="entry name" value="Tscrpt_reg_LuxR_C"/>
</dbReference>
<gene>
    <name evidence="6" type="ORF">E0F88_19205</name>
</gene>
<feature type="modified residue" description="4-aspartylphosphate" evidence="3">
    <location>
        <position position="53"/>
    </location>
</feature>
<keyword evidence="7" id="KW-1185">Reference proteome</keyword>
<dbReference type="AlphaFoldDB" id="A0A4R5DM73"/>
<dbReference type="SMART" id="SM00448">
    <property type="entry name" value="REC"/>
    <property type="match status" value="1"/>
</dbReference>
<evidence type="ECO:0000256" key="3">
    <source>
        <dbReference type="PROSITE-ProRule" id="PRU00169"/>
    </source>
</evidence>
<dbReference type="PROSITE" id="PS00622">
    <property type="entry name" value="HTH_LUXR_1"/>
    <property type="match status" value="1"/>
</dbReference>
<evidence type="ECO:0000259" key="5">
    <source>
        <dbReference type="PROSITE" id="PS50110"/>
    </source>
</evidence>
<dbReference type="GO" id="GO:0006355">
    <property type="term" value="P:regulation of DNA-templated transcription"/>
    <property type="evidence" value="ECO:0007669"/>
    <property type="project" value="InterPro"/>
</dbReference>
<evidence type="ECO:0000313" key="6">
    <source>
        <dbReference type="EMBL" id="TDE13184.1"/>
    </source>
</evidence>
<evidence type="ECO:0000259" key="4">
    <source>
        <dbReference type="PROSITE" id="PS50043"/>
    </source>
</evidence>
<proteinExistence type="predicted"/>
<sequence length="209" mass="23450">MNILIIEDHPLIRMGLKILISQSDPAATITQSRTFPEGLASLDTERFDIVILDIDIPGGQNIGMIDLIRGKQRDILILIHSGYDEQVYAMPYLQAGADGFLSKQTSQDEFDIAFNSLITKGKYASYTVQQIMLNNIGETSTAKNPIMSLSPQEMRVMQLLVEGKWTKEIAAILNIKENTVSTFKRRIFDKLGVTDLIELSKKVSLLKQF</sequence>
<name>A0A4R5DM73_9BACT</name>
<dbReference type="RefSeq" id="WP_131959905.1">
    <property type="nucleotide sequence ID" value="NZ_SMFL01000007.1"/>
</dbReference>
<accession>A0A4R5DM73</accession>
<evidence type="ECO:0000256" key="1">
    <source>
        <dbReference type="ARBA" id="ARBA00022553"/>
    </source>
</evidence>
<dbReference type="PROSITE" id="PS50110">
    <property type="entry name" value="RESPONSE_REGULATORY"/>
    <property type="match status" value="1"/>
</dbReference>
<dbReference type="PRINTS" id="PR00038">
    <property type="entry name" value="HTHLUXR"/>
</dbReference>
<dbReference type="Gene3D" id="3.40.50.2300">
    <property type="match status" value="1"/>
</dbReference>
<dbReference type="GO" id="GO:0003677">
    <property type="term" value="F:DNA binding"/>
    <property type="evidence" value="ECO:0007669"/>
    <property type="project" value="UniProtKB-KW"/>
</dbReference>
<organism evidence="6 7">
    <name type="scientific">Dyadobacter psychrotolerans</name>
    <dbReference type="NCBI Taxonomy" id="2541721"/>
    <lineage>
        <taxon>Bacteria</taxon>
        <taxon>Pseudomonadati</taxon>
        <taxon>Bacteroidota</taxon>
        <taxon>Cytophagia</taxon>
        <taxon>Cytophagales</taxon>
        <taxon>Spirosomataceae</taxon>
        <taxon>Dyadobacter</taxon>
    </lineage>
</organism>
<keyword evidence="1 3" id="KW-0597">Phosphoprotein</keyword>
<dbReference type="EMBL" id="SMFL01000007">
    <property type="protein sequence ID" value="TDE13184.1"/>
    <property type="molecule type" value="Genomic_DNA"/>
</dbReference>
<dbReference type="GO" id="GO:0000160">
    <property type="term" value="P:phosphorelay signal transduction system"/>
    <property type="evidence" value="ECO:0007669"/>
    <property type="project" value="InterPro"/>
</dbReference>
<dbReference type="CDD" id="cd06170">
    <property type="entry name" value="LuxR_C_like"/>
    <property type="match status" value="1"/>
</dbReference>
<dbReference type="Proteomes" id="UP000294850">
    <property type="component" value="Unassembled WGS sequence"/>
</dbReference>
<dbReference type="InterPro" id="IPR039420">
    <property type="entry name" value="WalR-like"/>
</dbReference>
<dbReference type="PANTHER" id="PTHR43214">
    <property type="entry name" value="TWO-COMPONENT RESPONSE REGULATOR"/>
    <property type="match status" value="1"/>
</dbReference>
<dbReference type="OrthoDB" id="941065at2"/>
<dbReference type="Gene3D" id="1.10.10.10">
    <property type="entry name" value="Winged helix-like DNA-binding domain superfamily/Winged helix DNA-binding domain"/>
    <property type="match status" value="1"/>
</dbReference>
<feature type="domain" description="HTH luxR-type" evidence="4">
    <location>
        <begin position="142"/>
        <end position="207"/>
    </location>
</feature>
<keyword evidence="2" id="KW-0238">DNA-binding</keyword>
<evidence type="ECO:0000256" key="2">
    <source>
        <dbReference type="ARBA" id="ARBA00023125"/>
    </source>
</evidence>
<dbReference type="InterPro" id="IPR016032">
    <property type="entry name" value="Sig_transdc_resp-reg_C-effctor"/>
</dbReference>
<feature type="domain" description="Response regulatory" evidence="5">
    <location>
        <begin position="2"/>
        <end position="118"/>
    </location>
</feature>
<dbReference type="SUPFAM" id="SSF52172">
    <property type="entry name" value="CheY-like"/>
    <property type="match status" value="1"/>
</dbReference>
<dbReference type="PROSITE" id="PS50043">
    <property type="entry name" value="HTH_LUXR_2"/>
    <property type="match status" value="1"/>
</dbReference>
<dbReference type="CDD" id="cd17535">
    <property type="entry name" value="REC_NarL-like"/>
    <property type="match status" value="1"/>
</dbReference>
<dbReference type="Pfam" id="PF00072">
    <property type="entry name" value="Response_reg"/>
    <property type="match status" value="1"/>
</dbReference>
<dbReference type="InterPro" id="IPR011006">
    <property type="entry name" value="CheY-like_superfamily"/>
</dbReference>
<reference evidence="6 7" key="1">
    <citation type="submission" date="2019-03" db="EMBL/GenBank/DDBJ databases">
        <title>Dyadobacter AR-3-6 sp. nov., isolated from arctic soil.</title>
        <authorList>
            <person name="Chaudhary D.K."/>
        </authorList>
    </citation>
    <scope>NUCLEOTIDE SEQUENCE [LARGE SCALE GENOMIC DNA]</scope>
    <source>
        <strain evidence="6 7">AR-3-6</strain>
    </source>
</reference>
<dbReference type="Pfam" id="PF00196">
    <property type="entry name" value="GerE"/>
    <property type="match status" value="1"/>
</dbReference>
<comment type="caution">
    <text evidence="6">The sequence shown here is derived from an EMBL/GenBank/DDBJ whole genome shotgun (WGS) entry which is preliminary data.</text>
</comment>